<evidence type="ECO:0000313" key="1">
    <source>
        <dbReference type="EMBL" id="RNA05886.1"/>
    </source>
</evidence>
<sequence>MLTSYLIFLVTDFRQSVHKNLLNITKIKSSSEFFRIIKMDILSTFFLNKWYHANFLVFSDYVTKSTQLKIRQDLGKALTDWNGE</sequence>
<name>A0A3M7Q356_BRAPC</name>
<dbReference type="EMBL" id="REGN01007563">
    <property type="protein sequence ID" value="RNA05886.1"/>
    <property type="molecule type" value="Genomic_DNA"/>
</dbReference>
<protein>
    <submittedName>
        <fullName evidence="1">Uncharacterized protein</fullName>
    </submittedName>
</protein>
<dbReference type="Proteomes" id="UP000276133">
    <property type="component" value="Unassembled WGS sequence"/>
</dbReference>
<comment type="caution">
    <text evidence="1">The sequence shown here is derived from an EMBL/GenBank/DDBJ whole genome shotgun (WGS) entry which is preliminary data.</text>
</comment>
<proteinExistence type="predicted"/>
<accession>A0A3M7Q356</accession>
<keyword evidence="2" id="KW-1185">Reference proteome</keyword>
<dbReference type="AlphaFoldDB" id="A0A3M7Q356"/>
<reference evidence="1 2" key="1">
    <citation type="journal article" date="2018" name="Sci. Rep.">
        <title>Genomic signatures of local adaptation to the degree of environmental predictability in rotifers.</title>
        <authorList>
            <person name="Franch-Gras L."/>
            <person name="Hahn C."/>
            <person name="Garcia-Roger E.M."/>
            <person name="Carmona M.J."/>
            <person name="Serra M."/>
            <person name="Gomez A."/>
        </authorList>
    </citation>
    <scope>NUCLEOTIDE SEQUENCE [LARGE SCALE GENOMIC DNA]</scope>
    <source>
        <strain evidence="1">HYR1</strain>
    </source>
</reference>
<evidence type="ECO:0000313" key="2">
    <source>
        <dbReference type="Proteomes" id="UP000276133"/>
    </source>
</evidence>
<organism evidence="1 2">
    <name type="scientific">Brachionus plicatilis</name>
    <name type="common">Marine rotifer</name>
    <name type="synonym">Brachionus muelleri</name>
    <dbReference type="NCBI Taxonomy" id="10195"/>
    <lineage>
        <taxon>Eukaryota</taxon>
        <taxon>Metazoa</taxon>
        <taxon>Spiralia</taxon>
        <taxon>Gnathifera</taxon>
        <taxon>Rotifera</taxon>
        <taxon>Eurotatoria</taxon>
        <taxon>Monogononta</taxon>
        <taxon>Pseudotrocha</taxon>
        <taxon>Ploima</taxon>
        <taxon>Brachionidae</taxon>
        <taxon>Brachionus</taxon>
    </lineage>
</organism>
<gene>
    <name evidence="1" type="ORF">BpHYR1_038093</name>
</gene>